<protein>
    <recommendedName>
        <fullName evidence="1">BTB/POZ domain-containing protein 16</fullName>
    </recommendedName>
</protein>
<dbReference type="CDD" id="cd18492">
    <property type="entry name" value="BACK_BTBD16"/>
    <property type="match status" value="1"/>
</dbReference>
<dbReference type="Proteomes" id="UP001249851">
    <property type="component" value="Unassembled WGS sequence"/>
</dbReference>
<comment type="caution">
    <text evidence="4">The sequence shown here is derived from an EMBL/GenBank/DDBJ whole genome shotgun (WGS) entry which is preliminary data.</text>
</comment>
<organism evidence="4 5">
    <name type="scientific">Acropora cervicornis</name>
    <name type="common">Staghorn coral</name>
    <dbReference type="NCBI Taxonomy" id="6130"/>
    <lineage>
        <taxon>Eukaryota</taxon>
        <taxon>Metazoa</taxon>
        <taxon>Cnidaria</taxon>
        <taxon>Anthozoa</taxon>
        <taxon>Hexacorallia</taxon>
        <taxon>Scleractinia</taxon>
        <taxon>Astrocoeniina</taxon>
        <taxon>Acroporidae</taxon>
        <taxon>Acropora</taxon>
    </lineage>
</organism>
<evidence type="ECO:0000256" key="1">
    <source>
        <dbReference type="ARBA" id="ARBA00016271"/>
    </source>
</evidence>
<dbReference type="PANTHER" id="PTHR46843:SF1">
    <property type="entry name" value="BTB_POZ DOMAIN-CONTAINING PROTEIN 16"/>
    <property type="match status" value="1"/>
</dbReference>
<feature type="domain" description="BTBDG BTB/POZ" evidence="3">
    <location>
        <begin position="25"/>
        <end position="87"/>
    </location>
</feature>
<dbReference type="PANTHER" id="PTHR46843">
    <property type="entry name" value="BTB/POZ DOMAIN-CONTAINING PROTEIN 16"/>
    <property type="match status" value="1"/>
</dbReference>
<evidence type="ECO:0000259" key="3">
    <source>
        <dbReference type="Pfam" id="PF23998"/>
    </source>
</evidence>
<feature type="domain" description="BTB/POZ" evidence="2">
    <location>
        <begin position="257"/>
        <end position="300"/>
    </location>
</feature>
<dbReference type="InterPro" id="IPR056426">
    <property type="entry name" value="BTB_BTBDG"/>
</dbReference>
<gene>
    <name evidence="4" type="ORF">P5673_002586</name>
</gene>
<evidence type="ECO:0000313" key="4">
    <source>
        <dbReference type="EMBL" id="KAK2572353.1"/>
    </source>
</evidence>
<dbReference type="InterPro" id="IPR048859">
    <property type="entry name" value="BTBD16_C"/>
</dbReference>
<dbReference type="Gene3D" id="3.30.710.10">
    <property type="entry name" value="Potassium Channel Kv1.1, Chain A"/>
    <property type="match status" value="1"/>
</dbReference>
<dbReference type="InterPro" id="IPR042833">
    <property type="entry name" value="BTBD16"/>
</dbReference>
<reference evidence="4" key="1">
    <citation type="journal article" date="2023" name="G3 (Bethesda)">
        <title>Whole genome assembly and annotation of the endangered Caribbean coral Acropora cervicornis.</title>
        <authorList>
            <person name="Selwyn J.D."/>
            <person name="Vollmer S.V."/>
        </authorList>
    </citation>
    <scope>NUCLEOTIDE SEQUENCE</scope>
    <source>
        <strain evidence="4">K2</strain>
    </source>
</reference>
<dbReference type="AlphaFoldDB" id="A0AAD9R3C5"/>
<dbReference type="InterPro" id="IPR011333">
    <property type="entry name" value="SKP1/BTB/POZ_sf"/>
</dbReference>
<proteinExistence type="predicted"/>
<dbReference type="Pfam" id="PF21059">
    <property type="entry name" value="BTBD16_C"/>
    <property type="match status" value="1"/>
</dbReference>
<dbReference type="EMBL" id="JARQWQ010000004">
    <property type="protein sequence ID" value="KAK2572353.1"/>
    <property type="molecule type" value="Genomic_DNA"/>
</dbReference>
<accession>A0AAD9R3C5</accession>
<reference evidence="4" key="2">
    <citation type="journal article" date="2023" name="Science">
        <title>Genomic signatures of disease resistance in endangered staghorn corals.</title>
        <authorList>
            <person name="Vollmer S.V."/>
            <person name="Selwyn J.D."/>
            <person name="Despard B.A."/>
            <person name="Roesel C.L."/>
        </authorList>
    </citation>
    <scope>NUCLEOTIDE SEQUENCE</scope>
    <source>
        <strain evidence="4">K2</strain>
    </source>
</reference>
<evidence type="ECO:0000259" key="2">
    <source>
        <dbReference type="Pfam" id="PF21059"/>
    </source>
</evidence>
<dbReference type="Pfam" id="PF23998">
    <property type="entry name" value="BTB_BTBDG"/>
    <property type="match status" value="1"/>
</dbReference>
<sequence length="384" mass="43694">MEPVAANLSQSSLGRRRSSIEWFKNKLTLKLRIKDPLITKQTFALALAALYENESEMTVTEADAVGVLAAANFLGFSALEKLCADVMLRSIAAWSVCAFHASASKNSVVEACERWLELNLIPQLSVQIYLSHLPQDLLEKCLKSTKLFTWSEYSLYKLLAYWIFLQQHPNLQVTRPGNIRTRSLADDAILGNCGDLVYELTEGHIFLRERRGSQLDELQKMNLIPQSWLLRVYTQHYHALQGGGDMSLMTRFEHGAIRKGFILEEHLKYHSEIVSVHGFHFEVKAAKDADTDSKYLFYLQVRYCIRVQWFDCGLNKMFTSGILCHSFGLSGKTRQSEVSHCHKFDGIKSNDTEENCGKEVYFNHAGYGRSGSNLQVHKKVVHSF</sequence>
<name>A0AAD9R3C5_ACRCE</name>
<evidence type="ECO:0000313" key="5">
    <source>
        <dbReference type="Proteomes" id="UP001249851"/>
    </source>
</evidence>
<keyword evidence="5" id="KW-1185">Reference proteome</keyword>